<proteinExistence type="predicted"/>
<organism evidence="1 2">
    <name type="scientific">Ficus carica</name>
    <name type="common">Common fig</name>
    <dbReference type="NCBI Taxonomy" id="3494"/>
    <lineage>
        <taxon>Eukaryota</taxon>
        <taxon>Viridiplantae</taxon>
        <taxon>Streptophyta</taxon>
        <taxon>Embryophyta</taxon>
        <taxon>Tracheophyta</taxon>
        <taxon>Spermatophyta</taxon>
        <taxon>Magnoliopsida</taxon>
        <taxon>eudicotyledons</taxon>
        <taxon>Gunneridae</taxon>
        <taxon>Pentapetalae</taxon>
        <taxon>rosids</taxon>
        <taxon>fabids</taxon>
        <taxon>Rosales</taxon>
        <taxon>Moraceae</taxon>
        <taxon>Ficeae</taxon>
        <taxon>Ficus</taxon>
    </lineage>
</organism>
<evidence type="ECO:0000313" key="2">
    <source>
        <dbReference type="Proteomes" id="UP001187192"/>
    </source>
</evidence>
<dbReference type="AlphaFoldDB" id="A0AA88DHN6"/>
<accession>A0AA88DHN6</accession>
<gene>
    <name evidence="1" type="ORF">TIFTF001_010345</name>
</gene>
<dbReference type="Proteomes" id="UP001187192">
    <property type="component" value="Unassembled WGS sequence"/>
</dbReference>
<name>A0AA88DHN6_FICCA</name>
<sequence length="163" mass="18733">MLAVGVLSYVATVGSGLKSWLIVQLERFDELEADVAVYKVDRFVVEDIQKRFEAFGRRHQRLTMFKTIGDNKERESSVCLSPLMLVTIRQFVDYSPSRRDLEEYGCLEWKLASFTEEGRLPLRHQSPPGDKEAGQLARLTAGVTYGQIFSRSVLYVMYEEWNA</sequence>
<keyword evidence="2" id="KW-1185">Reference proteome</keyword>
<protein>
    <submittedName>
        <fullName evidence="1">Uncharacterized protein</fullName>
    </submittedName>
</protein>
<evidence type="ECO:0000313" key="1">
    <source>
        <dbReference type="EMBL" id="GMN41109.1"/>
    </source>
</evidence>
<comment type="caution">
    <text evidence="1">The sequence shown here is derived from an EMBL/GenBank/DDBJ whole genome shotgun (WGS) entry which is preliminary data.</text>
</comment>
<dbReference type="EMBL" id="BTGU01000012">
    <property type="protein sequence ID" value="GMN41109.1"/>
    <property type="molecule type" value="Genomic_DNA"/>
</dbReference>
<reference evidence="1" key="1">
    <citation type="submission" date="2023-07" db="EMBL/GenBank/DDBJ databases">
        <title>draft genome sequence of fig (Ficus carica).</title>
        <authorList>
            <person name="Takahashi T."/>
            <person name="Nishimura K."/>
        </authorList>
    </citation>
    <scope>NUCLEOTIDE SEQUENCE</scope>
</reference>